<organism evidence="1">
    <name type="scientific">Staphylococcus pseudintermedius</name>
    <dbReference type="NCBI Taxonomy" id="283734"/>
    <lineage>
        <taxon>Bacteria</taxon>
        <taxon>Bacillati</taxon>
        <taxon>Bacillota</taxon>
        <taxon>Bacilli</taxon>
        <taxon>Bacillales</taxon>
        <taxon>Staphylococcaceae</taxon>
        <taxon>Staphylococcus</taxon>
        <taxon>Staphylococcus intermedius group</taxon>
    </lineage>
</organism>
<evidence type="ECO:0000313" key="1">
    <source>
        <dbReference type="EMBL" id="CAP17735.1"/>
    </source>
</evidence>
<dbReference type="AlphaFoldDB" id="B1GVG0"/>
<name>B1GVG0_STAPS</name>
<reference evidence="1" key="1">
    <citation type="journal article" date="2008" name="J. Clin. Microbiol.">
        <title>Characterization of new staphylococcal cassette chromosome mec (SCCmec) and topoisomerase genes in fluoroquinolone- and methicillin-resistant Staphylococcus pseudintermedius.</title>
        <authorList>
            <person name="Descloux S."/>
            <person name="Rossano A."/>
            <person name="Perreten V."/>
        </authorList>
    </citation>
    <scope>NUCLEOTIDE SEQUENCE</scope>
    <source>
        <strain evidence="1">KM1381</strain>
    </source>
</reference>
<dbReference type="EMBL" id="AM904732">
    <property type="protein sequence ID" value="CAP17735.1"/>
    <property type="molecule type" value="Genomic_DNA"/>
</dbReference>
<proteinExistence type="predicted"/>
<accession>B1GVG0</accession>
<sequence length="21" mass="2395">MDELIILLADLVIEEINHADD</sequence>
<protein>
    <submittedName>
        <fullName evidence="1">Uncharacterized protein</fullName>
    </submittedName>
</protein>